<evidence type="ECO:0000313" key="1">
    <source>
        <dbReference type="EMBL" id="ART21419.1"/>
    </source>
</evidence>
<dbReference type="AlphaFoldDB" id="A0A2Z2IYC2"/>
<evidence type="ECO:0000313" key="2">
    <source>
        <dbReference type="Proteomes" id="UP000250197"/>
    </source>
</evidence>
<reference evidence="1 2" key="1">
    <citation type="submission" date="2017-05" db="EMBL/GenBank/DDBJ databases">
        <title>Complete genome sequence of Corynebacterium striatum KC-Na-1 isolated from Neophocaena asiaeorientalis in Korea.</title>
        <authorList>
            <person name="Kim J.H."/>
            <person name="Lee K."/>
        </authorList>
    </citation>
    <scope>NUCLEOTIDE SEQUENCE [LARGE SCALE GENOMIC DNA]</scope>
    <source>
        <strain evidence="1 2">KC-Na-01</strain>
    </source>
</reference>
<sequence>MSTKQTSLAARMARRPLHVRRFLALSLAAVMVPTIGGCSDIGRGQKLVTPELAELANEDIDLARAAAENTNRLIDPAFVGKTTVVQDPWGFESTRLFFKRSHTLFVAENSDAAKLRAASIAVSQRAPMVVYDDSVRNDIYRLAEDVGANLIVTVGKVPFADAFYPGEERQHQVVRDPGNTKALGEYTAFGFTSKVIADPNRMVEEVAALDSNEKIELKAAWEPLPQQISHKKMPAIPGSARRDGQMSPNIVATSQSPIANVVNANAYGGTVLIMPDPDPSATKVGAAMVAGLEEGPVVALGPEFGSAKEFSAKISRGWTE</sequence>
<proteinExistence type="predicted"/>
<protein>
    <submittedName>
        <fullName evidence="1">Uncharacterized protein</fullName>
    </submittedName>
</protein>
<dbReference type="KEGG" id="cstr:CBE89_07860"/>
<accession>A0A2Z2IYC2</accession>
<dbReference type="Proteomes" id="UP000250197">
    <property type="component" value="Chromosome"/>
</dbReference>
<name>A0A2Z2IYC2_CORST</name>
<gene>
    <name evidence="1" type="ORF">CBE89_07860</name>
</gene>
<organism evidence="1 2">
    <name type="scientific">Corynebacterium striatum</name>
    <dbReference type="NCBI Taxonomy" id="43770"/>
    <lineage>
        <taxon>Bacteria</taxon>
        <taxon>Bacillati</taxon>
        <taxon>Actinomycetota</taxon>
        <taxon>Actinomycetes</taxon>
        <taxon>Mycobacteriales</taxon>
        <taxon>Corynebacteriaceae</taxon>
        <taxon>Corynebacterium</taxon>
    </lineage>
</organism>
<dbReference type="EMBL" id="CP021252">
    <property type="protein sequence ID" value="ART21419.1"/>
    <property type="molecule type" value="Genomic_DNA"/>
</dbReference>